<evidence type="ECO:0000256" key="2">
    <source>
        <dbReference type="ARBA" id="ARBA00022692"/>
    </source>
</evidence>
<dbReference type="PROSITE" id="PS50850">
    <property type="entry name" value="MFS"/>
    <property type="match status" value="1"/>
</dbReference>
<keyword evidence="4 5" id="KW-0472">Membrane</keyword>
<accession>A0A7E4ZY18</accession>
<feature type="transmembrane region" description="Helical" evidence="5">
    <location>
        <begin position="357"/>
        <end position="376"/>
    </location>
</feature>
<dbReference type="FunFam" id="1.20.1250.20:FF:000355">
    <property type="entry name" value="SLC (SoLute Carrier) homolog"/>
    <property type="match status" value="1"/>
</dbReference>
<dbReference type="PANTHER" id="PTHR11662">
    <property type="entry name" value="SOLUTE CARRIER FAMILY 17"/>
    <property type="match status" value="1"/>
</dbReference>
<dbReference type="SUPFAM" id="SSF103473">
    <property type="entry name" value="MFS general substrate transporter"/>
    <property type="match status" value="1"/>
</dbReference>
<feature type="transmembrane region" description="Helical" evidence="5">
    <location>
        <begin position="453"/>
        <end position="477"/>
    </location>
</feature>
<keyword evidence="3 5" id="KW-1133">Transmembrane helix</keyword>
<organism evidence="7 8">
    <name type="scientific">Panagrellus redivivus</name>
    <name type="common">Microworm</name>
    <dbReference type="NCBI Taxonomy" id="6233"/>
    <lineage>
        <taxon>Eukaryota</taxon>
        <taxon>Metazoa</taxon>
        <taxon>Ecdysozoa</taxon>
        <taxon>Nematoda</taxon>
        <taxon>Chromadorea</taxon>
        <taxon>Rhabditida</taxon>
        <taxon>Tylenchina</taxon>
        <taxon>Panagrolaimomorpha</taxon>
        <taxon>Panagrolaimoidea</taxon>
        <taxon>Panagrolaimidae</taxon>
        <taxon>Panagrellus</taxon>
    </lineage>
</organism>
<dbReference type="PANTHER" id="PTHR11662:SF60">
    <property type="entry name" value="MAJOR FACILITATOR SUPERFAMILY (MFS) PROFILE DOMAIN-CONTAINING PROTEIN"/>
    <property type="match status" value="1"/>
</dbReference>
<feature type="transmembrane region" description="Helical" evidence="5">
    <location>
        <begin position="159"/>
        <end position="178"/>
    </location>
</feature>
<comment type="subcellular location">
    <subcellularLocation>
        <location evidence="1">Membrane</location>
        <topology evidence="1">Multi-pass membrane protein</topology>
    </subcellularLocation>
</comment>
<dbReference type="Proteomes" id="UP000492821">
    <property type="component" value="Unassembled WGS sequence"/>
</dbReference>
<dbReference type="InterPro" id="IPR036259">
    <property type="entry name" value="MFS_trans_sf"/>
</dbReference>
<feature type="transmembrane region" description="Helical" evidence="5">
    <location>
        <begin position="318"/>
        <end position="337"/>
    </location>
</feature>
<protein>
    <submittedName>
        <fullName evidence="8">MFS domain-containing protein</fullName>
    </submittedName>
</protein>
<reference evidence="7" key="1">
    <citation type="journal article" date="2013" name="Genetics">
        <title>The draft genome and transcriptome of Panagrellus redivivus are shaped by the harsh demands of a free-living lifestyle.</title>
        <authorList>
            <person name="Srinivasan J."/>
            <person name="Dillman A.R."/>
            <person name="Macchietto M.G."/>
            <person name="Heikkinen L."/>
            <person name="Lakso M."/>
            <person name="Fracchia K.M."/>
            <person name="Antoshechkin I."/>
            <person name="Mortazavi A."/>
            <person name="Wong G."/>
            <person name="Sternberg P.W."/>
        </authorList>
    </citation>
    <scope>NUCLEOTIDE SEQUENCE [LARGE SCALE GENOMIC DNA]</scope>
    <source>
        <strain evidence="7">MT8872</strain>
    </source>
</reference>
<evidence type="ECO:0000256" key="1">
    <source>
        <dbReference type="ARBA" id="ARBA00004141"/>
    </source>
</evidence>
<name>A0A7E4ZY18_PANRE</name>
<dbReference type="WBParaSite" id="Pan_g2785.t1">
    <property type="protein sequence ID" value="Pan_g2785.t1"/>
    <property type="gene ID" value="Pan_g2785"/>
</dbReference>
<feature type="transmembrane region" description="Helical" evidence="5">
    <location>
        <begin position="489"/>
        <end position="507"/>
    </location>
</feature>
<evidence type="ECO:0000256" key="3">
    <source>
        <dbReference type="ARBA" id="ARBA00022989"/>
    </source>
</evidence>
<evidence type="ECO:0000256" key="5">
    <source>
        <dbReference type="SAM" id="Phobius"/>
    </source>
</evidence>
<proteinExistence type="predicted"/>
<feature type="domain" description="Major facilitator superfamily (MFS) profile" evidence="6">
    <location>
        <begin position="71"/>
        <end position="512"/>
    </location>
</feature>
<dbReference type="AlphaFoldDB" id="A0A7E4ZY18"/>
<dbReference type="GO" id="GO:0006820">
    <property type="term" value="P:monoatomic anion transport"/>
    <property type="evidence" value="ECO:0007669"/>
    <property type="project" value="TreeGrafter"/>
</dbReference>
<dbReference type="GO" id="GO:0016020">
    <property type="term" value="C:membrane"/>
    <property type="evidence" value="ECO:0007669"/>
    <property type="project" value="UniProtKB-SubCell"/>
</dbReference>
<keyword evidence="2 5" id="KW-0812">Transmembrane</keyword>
<sequence>MSPSPVLLQDAAIYEAQKLPLFHPLSRRLHTLLLMMIGFFVIVSMRINMGVAMTCMVNSTAVTQAELAKKNARLADLRSLSILDNSSIVLPPEPLIEESGAAERCGKTQNEGDVVINDYGGSLFWDSTTQGWLFSSIFYGSILTILPAGYLADTQSPKHLASISAIILTIGTFATPYLAVNSGWFALFIMRVIMGCGDGLVIPAVNKMCSFWVPVAEKSTAATIYTSGFSLASVLGVPTFAYLCSSSFGWPSIFYTCATAGVLWTTVWHFTTPVTPHGCHVIAKREREYLLSRPELQLQSKHARKFEVPWKAMLTSPAFYSLLLCAFSMNIIITFLHAYQPSFYKEVLYLSPVDNGIFGAIPPFVEIFWKFMWAIAIDHLKAKKVLTPTAACKISQTFSGTVTVLAFIVIAFYGNCENPYLTLTMFCFVAISLSTTSSGFFTSMLSIAPPYTGMISSASMLCGITARVITPIMVSFFRSTGTFEEWRPIFFIIAATTAASTIFFVFFSSGDVQDWAKSQEYDHQTKVELEELQKEHEFEVDGIAADTMA</sequence>
<evidence type="ECO:0000259" key="6">
    <source>
        <dbReference type="PROSITE" id="PS50850"/>
    </source>
</evidence>
<dbReference type="GO" id="GO:0022857">
    <property type="term" value="F:transmembrane transporter activity"/>
    <property type="evidence" value="ECO:0007669"/>
    <property type="project" value="InterPro"/>
</dbReference>
<dbReference type="InterPro" id="IPR011701">
    <property type="entry name" value="MFS"/>
</dbReference>
<evidence type="ECO:0000313" key="8">
    <source>
        <dbReference type="WBParaSite" id="Pan_g2785.t1"/>
    </source>
</evidence>
<dbReference type="InterPro" id="IPR020846">
    <property type="entry name" value="MFS_dom"/>
</dbReference>
<feature type="transmembrane region" description="Helical" evidence="5">
    <location>
        <begin position="397"/>
        <end position="414"/>
    </location>
</feature>
<feature type="transmembrane region" description="Helical" evidence="5">
    <location>
        <begin position="29"/>
        <end position="47"/>
    </location>
</feature>
<keyword evidence="7" id="KW-1185">Reference proteome</keyword>
<feature type="transmembrane region" description="Helical" evidence="5">
    <location>
        <begin position="420"/>
        <end position="441"/>
    </location>
</feature>
<dbReference type="InterPro" id="IPR050382">
    <property type="entry name" value="MFS_Na/Anion_cotransporter"/>
</dbReference>
<dbReference type="Pfam" id="PF07690">
    <property type="entry name" value="MFS_1"/>
    <property type="match status" value="1"/>
</dbReference>
<dbReference type="Gene3D" id="1.20.1250.20">
    <property type="entry name" value="MFS general substrate transporter like domains"/>
    <property type="match status" value="2"/>
</dbReference>
<reference evidence="8" key="2">
    <citation type="submission" date="2020-10" db="UniProtKB">
        <authorList>
            <consortium name="WormBaseParasite"/>
        </authorList>
    </citation>
    <scope>IDENTIFICATION</scope>
</reference>
<evidence type="ECO:0000313" key="7">
    <source>
        <dbReference type="Proteomes" id="UP000492821"/>
    </source>
</evidence>
<feature type="transmembrane region" description="Helical" evidence="5">
    <location>
        <begin position="132"/>
        <end position="152"/>
    </location>
</feature>
<evidence type="ECO:0000256" key="4">
    <source>
        <dbReference type="ARBA" id="ARBA00023136"/>
    </source>
</evidence>